<reference evidence="16 17" key="1">
    <citation type="submission" date="2025-04" db="UniProtKB">
        <authorList>
            <consortium name="RefSeq"/>
        </authorList>
    </citation>
    <scope>IDENTIFICATION</scope>
</reference>
<dbReference type="SUPFAM" id="SSF101912">
    <property type="entry name" value="Sema domain"/>
    <property type="match status" value="1"/>
</dbReference>
<dbReference type="SMART" id="SM00630">
    <property type="entry name" value="Sema"/>
    <property type="match status" value="1"/>
</dbReference>
<evidence type="ECO:0000256" key="11">
    <source>
        <dbReference type="PROSITE-ProRule" id="PRU00352"/>
    </source>
</evidence>
<keyword evidence="5" id="KW-0732">Signal</keyword>
<dbReference type="InterPro" id="IPR041362">
    <property type="entry name" value="TIG2_plexin"/>
</dbReference>
<dbReference type="InterPro" id="IPR002909">
    <property type="entry name" value="IPT_dom"/>
</dbReference>
<dbReference type="Pfam" id="PF01403">
    <property type="entry name" value="Sema"/>
    <property type="match status" value="1"/>
</dbReference>
<dbReference type="InterPro" id="IPR031148">
    <property type="entry name" value="Plexin"/>
</dbReference>
<comment type="similarity">
    <text evidence="2">Belongs to the plexin family.</text>
</comment>
<evidence type="ECO:0000256" key="4">
    <source>
        <dbReference type="ARBA" id="ARBA00022692"/>
    </source>
</evidence>
<dbReference type="InterPro" id="IPR013783">
    <property type="entry name" value="Ig-like_fold"/>
</dbReference>
<dbReference type="FunFam" id="2.60.40.10:FF:000868">
    <property type="entry name" value="Plexin D1"/>
    <property type="match status" value="1"/>
</dbReference>
<feature type="domain" description="Sema" evidence="14">
    <location>
        <begin position="30"/>
        <end position="502"/>
    </location>
</feature>
<sequence length="1926" mass="212920">MVASGLSLMCLFHKLPNMNLAPWFLLTQLVVLVSVGAVSYQQFEEISDPDNSGVTLQRMTQDETTGRVYVGSVNRLYRLTGDLALEIEVFTGPVEDNPKCGPPSRPCSEAKVSTNNINKALVVDVQQRHLISCGQVFQGLCQIRRLSNLSTVEEPEDEVVTNTVGGSNLAFIAPGADGSVLYTAASRGDWLRRTVPTVAKRTLYSYTDSSTMRTYKSLQPLASKLIPQNTLEALDSFDINYIYGFSSEGFSYFIATQIENFEDSETPLYTKVVSLCQTEVLDSVYSYIELPLVCKDAGNVTYNLAKSAYVTKVGSDLYDTGVPRDEDVLFVTFSSDGPTRKSVICMYPVRKINEGFLQRRIDCAMKKTDNTEIGWLGASECAVSSQYIQTLNNMGPSYCHNTEFQTPLGGLHPSIEAQAIYSTNSSIEAVAALPHNGATVILLGDERGNLTKLRVQSPTKARLYEELSIVSGSRIIQNGLMLTPDKQYVFVMTERMISKVPIETCESLTTCGDCLRVGMDGTGDPHCGWCPLQNSCTRRSEMECPGATDVPSTNRWIDSRSPCIHIQSVTPSSIPSDAIAQLTLNVTSLPVLNNSLTHRYQCFFDSLGSTDATAVPMDNSLVQCSTPAAMPVLQGGELTVTLSLRATETDKLIVNTTFDFYNCSAFESCTQCVADYLCNWCIFENKCMGNASSCNSTGVIAGQEVQNMDSPRKGKEYCPRIDNNNEILIPAGEPEPQDFTVNVASLPVESGYQCALKHPGWEMEAVTPGIRLDDSSIRCSARKYNYTMDENTIVADLRIRWNGGRFVLDNPSMLNVTLYKCAVKRADCGKCLLADAKFSCGWCEEAKMCSRSARCPVVPGTGQRWLSGVDLCPDPRITMFDPKSGHVAGGTKVVIKGFNLGQSVSDIRRVTVAGMPCRMLESEYTPAERIVCMTNSSTDGAASGPVIVVIGRGNSSMPDLETVSEENFSFVVPSITNVHPLLGPKAGGSRVTLTGIHLNAGGSRTITVAGMPCDLADTGNLSGDAISCITSPSETGNEGPVTMTFDAVGAAVSSSNFTYTENPSISKQDRTQMILSGGLSIAVMGVNLDVVQEPKMEIQIRKMPGVTRSKRQASQQIDSTIITKCTVLSSTSMECKSPDLSKPELAGTFTFDNSTSPPSFILPGSDISFVMDGVTIMSQSDFRVFVDPEYFMFEEVQRVAYKERKMLEIKGRYIKATYMSGDVTVTVGNLSCSPLMQNEDSLTCEAPENEVGQTYNVVVYHGNLEKPVGRVEYLREELPLAIIIGAVCGVALIIFIVLFIICIWRRISANERRFKKMESQRDEMEMRVAQECKDAFAELQITVLTVSSDVEGSGIPFRDYRDYVARLLFPENPCHPVFREIPVVRENISGIKRNVLEKALVQFGNLITNHTFLAIFVRTLENQKSLSLKDRSNIASLLVIALHNKLDFLTQAVKLLLQDLIKVYTKEGRAQLLLRRSEAVVEKLVAHWLSILMYDSLKDSMGKPLFHLFYAIKQQIDKGPVDAVTGEARYGLSEMKVIRQQIDFKTLNIKTNSLDITSEPIQLKVLDCDTISQTKDKILDAIYKSCPFSKRPMRDELDLEWCDRPDGPGSMILLDDDGRGRFDGEWKRINTLAYYQVPDGATLRLVRAQPNGGSLPNTPARKYGTLPSPATSSSPIIDQERGATLWHLVKHVDSGSLRKGERDQKMMAEIYLPRLLTTKGILQQFVDELLETIFNGESDVPIAVKYLFDFLDEQATSQGITNPDVAHAWKSNCLQLRFWVNLIMNPTVLFDINKTDTVDACVSIIGQTLIDSCSVSEQHLTKDSPSNKLLYAKDIPQYKQWVAKYYKDINDMPSISDQDMSAMLAAHTNRYQNEFQPLNALNELYFCYACIFKSEILQSLDEDKEAQRQGLGDKLEDIFRLMADSA</sequence>
<dbReference type="Gene3D" id="1.10.506.10">
    <property type="entry name" value="GTPase Activation - p120gap, domain 1"/>
    <property type="match status" value="1"/>
</dbReference>
<dbReference type="InterPro" id="IPR008936">
    <property type="entry name" value="Rho_GTPase_activation_prot"/>
</dbReference>
<evidence type="ECO:0000256" key="7">
    <source>
        <dbReference type="ARBA" id="ARBA00022989"/>
    </source>
</evidence>
<keyword evidence="3" id="KW-1003">Cell membrane</keyword>
<keyword evidence="10" id="KW-0325">Glycoprotein</keyword>
<dbReference type="InterPro" id="IPR015943">
    <property type="entry name" value="WD40/YVTN_repeat-like_dom_sf"/>
</dbReference>
<dbReference type="InterPro" id="IPR036352">
    <property type="entry name" value="Semap_dom_sf"/>
</dbReference>
<feature type="transmembrane region" description="Helical" evidence="13">
    <location>
        <begin position="1280"/>
        <end position="1304"/>
    </location>
</feature>
<evidence type="ECO:0000256" key="6">
    <source>
        <dbReference type="ARBA" id="ARBA00022737"/>
    </source>
</evidence>
<keyword evidence="4 13" id="KW-0812">Transmembrane</keyword>
<feature type="region of interest" description="Disordered" evidence="12">
    <location>
        <begin position="1650"/>
        <end position="1674"/>
    </location>
</feature>
<dbReference type="Gene3D" id="3.30.1680.10">
    <property type="entry name" value="ligand-binding face of the semaphorins, domain 2"/>
    <property type="match status" value="1"/>
</dbReference>
<dbReference type="GO" id="GO:0005886">
    <property type="term" value="C:plasma membrane"/>
    <property type="evidence" value="ECO:0007669"/>
    <property type="project" value="UniProtKB-SubCell"/>
</dbReference>
<dbReference type="GO" id="GO:0017154">
    <property type="term" value="F:semaphorin receptor activity"/>
    <property type="evidence" value="ECO:0007669"/>
    <property type="project" value="InterPro"/>
</dbReference>
<dbReference type="GO" id="GO:0002116">
    <property type="term" value="C:semaphorin receptor complex"/>
    <property type="evidence" value="ECO:0007669"/>
    <property type="project" value="TreeGrafter"/>
</dbReference>
<dbReference type="InterPro" id="IPR041019">
    <property type="entry name" value="TIG1_plexin"/>
</dbReference>
<dbReference type="SUPFAM" id="SSF103575">
    <property type="entry name" value="Plexin repeat"/>
    <property type="match status" value="2"/>
</dbReference>
<dbReference type="Pfam" id="PF18020">
    <property type="entry name" value="TIG_2"/>
    <property type="match status" value="1"/>
</dbReference>
<evidence type="ECO:0000256" key="12">
    <source>
        <dbReference type="SAM" id="MobiDB-lite"/>
    </source>
</evidence>
<name>A0A8B7ZVI0_ACAPL</name>
<evidence type="ECO:0000256" key="2">
    <source>
        <dbReference type="ARBA" id="ARBA00010297"/>
    </source>
</evidence>
<keyword evidence="9" id="KW-1015">Disulfide bond</keyword>
<dbReference type="CDD" id="cd00603">
    <property type="entry name" value="IPT_PCSR"/>
    <property type="match status" value="1"/>
</dbReference>
<dbReference type="SUPFAM" id="SSF81296">
    <property type="entry name" value="E set domains"/>
    <property type="match status" value="2"/>
</dbReference>
<evidence type="ECO:0000259" key="14">
    <source>
        <dbReference type="PROSITE" id="PS51004"/>
    </source>
</evidence>
<dbReference type="PANTHER" id="PTHR22625">
    <property type="entry name" value="PLEXIN"/>
    <property type="match status" value="1"/>
</dbReference>
<dbReference type="Proteomes" id="UP000694845">
    <property type="component" value="Unplaced"/>
</dbReference>
<evidence type="ECO:0000256" key="9">
    <source>
        <dbReference type="ARBA" id="ARBA00023157"/>
    </source>
</evidence>
<evidence type="ECO:0000256" key="8">
    <source>
        <dbReference type="ARBA" id="ARBA00023136"/>
    </source>
</evidence>
<dbReference type="SMART" id="SM00423">
    <property type="entry name" value="PSI"/>
    <property type="match status" value="3"/>
</dbReference>
<keyword evidence="6" id="KW-0677">Repeat</keyword>
<dbReference type="Gene3D" id="3.10.20.90">
    <property type="entry name" value="Phosphatidylinositol 3-kinase Catalytic Subunit, Chain A, domain 1"/>
    <property type="match status" value="1"/>
</dbReference>
<evidence type="ECO:0000313" key="15">
    <source>
        <dbReference type="Proteomes" id="UP000694845"/>
    </source>
</evidence>
<dbReference type="GO" id="GO:0030334">
    <property type="term" value="P:regulation of cell migration"/>
    <property type="evidence" value="ECO:0007669"/>
    <property type="project" value="TreeGrafter"/>
</dbReference>
<proteinExistence type="inferred from homology"/>
<dbReference type="PROSITE" id="PS51004">
    <property type="entry name" value="SEMA"/>
    <property type="match status" value="1"/>
</dbReference>
<dbReference type="Pfam" id="PF01833">
    <property type="entry name" value="TIG"/>
    <property type="match status" value="3"/>
</dbReference>
<keyword evidence="15" id="KW-1185">Reference proteome</keyword>
<dbReference type="InterPro" id="IPR046800">
    <property type="entry name" value="Plexin_RBD"/>
</dbReference>
<dbReference type="KEGG" id="aplc:110989210"/>
<keyword evidence="8 13" id="KW-0472">Membrane</keyword>
<dbReference type="Gene3D" id="2.130.10.10">
    <property type="entry name" value="YVTN repeat-like/Quinoprotein amine dehydrogenase"/>
    <property type="match status" value="1"/>
</dbReference>
<dbReference type="OrthoDB" id="125363at2759"/>
<dbReference type="Pfam" id="PF17960">
    <property type="entry name" value="TIG_plexin"/>
    <property type="match status" value="1"/>
</dbReference>
<dbReference type="Pfam" id="PF20170">
    <property type="entry name" value="Plexin_RBD"/>
    <property type="match status" value="1"/>
</dbReference>
<protein>
    <submittedName>
        <fullName evidence="16 17">Plexin-A2-like</fullName>
    </submittedName>
</protein>
<dbReference type="SUPFAM" id="SSF48350">
    <property type="entry name" value="GTPase activation domain, GAP"/>
    <property type="match status" value="1"/>
</dbReference>
<evidence type="ECO:0000256" key="3">
    <source>
        <dbReference type="ARBA" id="ARBA00022475"/>
    </source>
</evidence>
<comment type="caution">
    <text evidence="11">Lacks conserved residue(s) required for the propagation of feature annotation.</text>
</comment>
<dbReference type="OMA" id="IPITRHQ"/>
<comment type="subcellular location">
    <subcellularLocation>
        <location evidence="1">Cell membrane</location>
        <topology evidence="1">Single-pass type I membrane protein</topology>
    </subcellularLocation>
</comment>
<dbReference type="RefSeq" id="XP_022109096.1">
    <property type="nucleotide sequence ID" value="XM_022253404.1"/>
</dbReference>
<dbReference type="InterPro" id="IPR016201">
    <property type="entry name" value="PSI"/>
</dbReference>
<evidence type="ECO:0000313" key="16">
    <source>
        <dbReference type="RefSeq" id="XP_022109096.1"/>
    </source>
</evidence>
<dbReference type="InterPro" id="IPR001627">
    <property type="entry name" value="Semap_dom"/>
</dbReference>
<dbReference type="SMART" id="SM00429">
    <property type="entry name" value="IPT"/>
    <property type="match status" value="3"/>
</dbReference>
<evidence type="ECO:0000256" key="1">
    <source>
        <dbReference type="ARBA" id="ARBA00004251"/>
    </source>
</evidence>
<dbReference type="CDD" id="cd11236">
    <property type="entry name" value="Sema_plexin_like"/>
    <property type="match status" value="1"/>
</dbReference>
<gene>
    <name evidence="16 17" type="primary">LOC110989210</name>
</gene>
<dbReference type="InterPro" id="IPR002165">
    <property type="entry name" value="Plexin_repeat"/>
</dbReference>
<evidence type="ECO:0000313" key="17">
    <source>
        <dbReference type="RefSeq" id="XP_022109097.1"/>
    </source>
</evidence>
<dbReference type="InterPro" id="IPR013548">
    <property type="entry name" value="Plexin_cytoplasmic_RasGAP_dom"/>
</dbReference>
<dbReference type="GeneID" id="110989210"/>
<keyword evidence="7 13" id="KW-1133">Transmembrane helix</keyword>
<evidence type="ECO:0000256" key="10">
    <source>
        <dbReference type="ARBA" id="ARBA00023180"/>
    </source>
</evidence>
<dbReference type="InterPro" id="IPR014756">
    <property type="entry name" value="Ig_E-set"/>
</dbReference>
<accession>A0A8B7ZVI0</accession>
<organism evidence="15 17">
    <name type="scientific">Acanthaster planci</name>
    <name type="common">Crown-of-thorns starfish</name>
    <dbReference type="NCBI Taxonomy" id="133434"/>
    <lineage>
        <taxon>Eukaryota</taxon>
        <taxon>Metazoa</taxon>
        <taxon>Echinodermata</taxon>
        <taxon>Eleutherozoa</taxon>
        <taxon>Asterozoa</taxon>
        <taxon>Asteroidea</taxon>
        <taxon>Valvatacea</taxon>
        <taxon>Valvatida</taxon>
        <taxon>Acanthasteridae</taxon>
        <taxon>Acanthaster</taxon>
    </lineage>
</organism>
<dbReference type="Gene3D" id="2.60.40.10">
    <property type="entry name" value="Immunoglobulins"/>
    <property type="match status" value="4"/>
</dbReference>
<dbReference type="Pfam" id="PF01437">
    <property type="entry name" value="PSI"/>
    <property type="match status" value="2"/>
</dbReference>
<dbReference type="Pfam" id="PF08337">
    <property type="entry name" value="Plexin_cytopl"/>
    <property type="match status" value="1"/>
</dbReference>
<evidence type="ECO:0000256" key="13">
    <source>
        <dbReference type="SAM" id="Phobius"/>
    </source>
</evidence>
<dbReference type="RefSeq" id="XP_022109097.1">
    <property type="nucleotide sequence ID" value="XM_022253405.1"/>
</dbReference>
<evidence type="ECO:0000256" key="5">
    <source>
        <dbReference type="ARBA" id="ARBA00022729"/>
    </source>
</evidence>
<dbReference type="PANTHER" id="PTHR22625:SF70">
    <property type="entry name" value="PLEXIN A, ISOFORM A"/>
    <property type="match status" value="1"/>
</dbReference>